<gene>
    <name evidence="2" type="ORF">PPERSA_12539</name>
</gene>
<comment type="caution">
    <text evidence="2">The sequence shown here is derived from an EMBL/GenBank/DDBJ whole genome shotgun (WGS) entry which is preliminary data.</text>
</comment>
<keyword evidence="1" id="KW-0175">Coiled coil</keyword>
<evidence type="ECO:0000256" key="1">
    <source>
        <dbReference type="SAM" id="Coils"/>
    </source>
</evidence>
<feature type="coiled-coil region" evidence="1">
    <location>
        <begin position="317"/>
        <end position="344"/>
    </location>
</feature>
<dbReference type="InParanoid" id="A0A0V0QBA6"/>
<protein>
    <submittedName>
        <fullName evidence="2">Uncharacterized protein</fullName>
    </submittedName>
</protein>
<proteinExistence type="predicted"/>
<keyword evidence="3" id="KW-1185">Reference proteome</keyword>
<accession>A0A0V0QBA6</accession>
<dbReference type="AlphaFoldDB" id="A0A0V0QBA6"/>
<organism evidence="2 3">
    <name type="scientific">Pseudocohnilembus persalinus</name>
    <name type="common">Ciliate</name>
    <dbReference type="NCBI Taxonomy" id="266149"/>
    <lineage>
        <taxon>Eukaryota</taxon>
        <taxon>Sar</taxon>
        <taxon>Alveolata</taxon>
        <taxon>Ciliophora</taxon>
        <taxon>Intramacronucleata</taxon>
        <taxon>Oligohymenophorea</taxon>
        <taxon>Scuticociliatia</taxon>
        <taxon>Philasterida</taxon>
        <taxon>Pseudocohnilembidae</taxon>
        <taxon>Pseudocohnilembus</taxon>
    </lineage>
</organism>
<name>A0A0V0QBA6_PSEPJ</name>
<dbReference type="Proteomes" id="UP000054937">
    <property type="component" value="Unassembled WGS sequence"/>
</dbReference>
<dbReference type="EMBL" id="LDAU01000213">
    <property type="protein sequence ID" value="KRW99435.1"/>
    <property type="molecule type" value="Genomic_DNA"/>
</dbReference>
<sequence length="477" mass="57199">MVEQNSLTKSTYENIKKAIKTGMFLVFLNPDETFIEIIQTLLKKKVEQFLANKFEFSDNQVEKKQDYQQNYKQVLIGNELVQMNANFKIIIIFDNKCQNKQNNLKNNLLQNFGSSVLEVDLNCQNSNEIYGNIVNDIFMGHFYWKEKQFYHDNYMSKIQNFRQNRIFIGQLQKLTQELVKYDESISLLENQNNFQQTLNQIHQIMAAEQQINEQIQNLQDQYEKEEDEQKLKLLYYNIKLEKTRLNANNYVSWYNNQDNDPKNYLFQVKKNYKIENLGKYQQNYEKIFNLYQFSELISLQFQFVQIVEFVIIVSIKSNEQIQEEEEYEEQNEESKTNLYSVQEEDSQESIQKMISPINKYSIQQSVERFDKKISSNKKSVRLTSLENICDIETENQNKKQTSQSYVSENYIEQQQQDQQQLQFMLNNINSQNVINKDKDMLELNEYLVKYITCFSLYLNYLPLQILQEKYGNIRKSL</sequence>
<feature type="coiled-coil region" evidence="1">
    <location>
        <begin position="171"/>
        <end position="232"/>
    </location>
</feature>
<evidence type="ECO:0000313" key="3">
    <source>
        <dbReference type="Proteomes" id="UP000054937"/>
    </source>
</evidence>
<reference evidence="2 3" key="1">
    <citation type="journal article" date="2015" name="Sci. Rep.">
        <title>Genome of the facultative scuticociliatosis pathogen Pseudocohnilembus persalinus provides insight into its virulence through horizontal gene transfer.</title>
        <authorList>
            <person name="Xiong J."/>
            <person name="Wang G."/>
            <person name="Cheng J."/>
            <person name="Tian M."/>
            <person name="Pan X."/>
            <person name="Warren A."/>
            <person name="Jiang C."/>
            <person name="Yuan D."/>
            <person name="Miao W."/>
        </authorList>
    </citation>
    <scope>NUCLEOTIDE SEQUENCE [LARGE SCALE GENOMIC DNA]</scope>
    <source>
        <strain evidence="2">36N120E</strain>
    </source>
</reference>
<evidence type="ECO:0000313" key="2">
    <source>
        <dbReference type="EMBL" id="KRW99435.1"/>
    </source>
</evidence>